<evidence type="ECO:0000313" key="1">
    <source>
        <dbReference type="EMBL" id="TFK52115.1"/>
    </source>
</evidence>
<keyword evidence="2" id="KW-1185">Reference proteome</keyword>
<dbReference type="EMBL" id="ML213510">
    <property type="protein sequence ID" value="TFK52115.1"/>
    <property type="molecule type" value="Genomic_DNA"/>
</dbReference>
<name>A0A5C3N520_9AGAM</name>
<proteinExistence type="predicted"/>
<protein>
    <submittedName>
        <fullName evidence="1">Uncharacterized protein</fullName>
    </submittedName>
</protein>
<evidence type="ECO:0000313" key="2">
    <source>
        <dbReference type="Proteomes" id="UP000305948"/>
    </source>
</evidence>
<gene>
    <name evidence="1" type="ORF">OE88DRAFT_1644674</name>
</gene>
<reference evidence="1 2" key="1">
    <citation type="journal article" date="2019" name="Nat. Ecol. Evol.">
        <title>Megaphylogeny resolves global patterns of mushroom evolution.</title>
        <authorList>
            <person name="Varga T."/>
            <person name="Krizsan K."/>
            <person name="Foldi C."/>
            <person name="Dima B."/>
            <person name="Sanchez-Garcia M."/>
            <person name="Sanchez-Ramirez S."/>
            <person name="Szollosi G.J."/>
            <person name="Szarkandi J.G."/>
            <person name="Papp V."/>
            <person name="Albert L."/>
            <person name="Andreopoulos W."/>
            <person name="Angelini C."/>
            <person name="Antonin V."/>
            <person name="Barry K.W."/>
            <person name="Bougher N.L."/>
            <person name="Buchanan P."/>
            <person name="Buyck B."/>
            <person name="Bense V."/>
            <person name="Catcheside P."/>
            <person name="Chovatia M."/>
            <person name="Cooper J."/>
            <person name="Damon W."/>
            <person name="Desjardin D."/>
            <person name="Finy P."/>
            <person name="Geml J."/>
            <person name="Haridas S."/>
            <person name="Hughes K."/>
            <person name="Justo A."/>
            <person name="Karasinski D."/>
            <person name="Kautmanova I."/>
            <person name="Kiss B."/>
            <person name="Kocsube S."/>
            <person name="Kotiranta H."/>
            <person name="LaButti K.M."/>
            <person name="Lechner B.E."/>
            <person name="Liimatainen K."/>
            <person name="Lipzen A."/>
            <person name="Lukacs Z."/>
            <person name="Mihaltcheva S."/>
            <person name="Morgado L.N."/>
            <person name="Niskanen T."/>
            <person name="Noordeloos M.E."/>
            <person name="Ohm R.A."/>
            <person name="Ortiz-Santana B."/>
            <person name="Ovrebo C."/>
            <person name="Racz N."/>
            <person name="Riley R."/>
            <person name="Savchenko A."/>
            <person name="Shiryaev A."/>
            <person name="Soop K."/>
            <person name="Spirin V."/>
            <person name="Szebenyi C."/>
            <person name="Tomsovsky M."/>
            <person name="Tulloss R.E."/>
            <person name="Uehling J."/>
            <person name="Grigoriev I.V."/>
            <person name="Vagvolgyi C."/>
            <person name="Papp T."/>
            <person name="Martin F.M."/>
            <person name="Miettinen O."/>
            <person name="Hibbett D.S."/>
            <person name="Nagy L.G."/>
        </authorList>
    </citation>
    <scope>NUCLEOTIDE SEQUENCE [LARGE SCALE GENOMIC DNA]</scope>
    <source>
        <strain evidence="1 2">OMC1185</strain>
    </source>
</reference>
<accession>A0A5C3N520</accession>
<sequence length="182" mass="20829">MRDPHRSWPHLPRRKALTPRPKLKYLKRKRGEEGVMAAKSNSKDYRLFKKTWRRQHSWVKPVSQKGRISVLTAGRALAQCGTWSESAVFPDESMIHGLLNGDTLVSGCFFFYTEAFRKPKPEYPQKGTWTRIYMTAATIRLREWGGSPAGAKGELLFVCLQQNVLMHDGSETSPMPGRYAFV</sequence>
<dbReference type="Proteomes" id="UP000305948">
    <property type="component" value="Unassembled WGS sequence"/>
</dbReference>
<organism evidence="1 2">
    <name type="scientific">Heliocybe sulcata</name>
    <dbReference type="NCBI Taxonomy" id="5364"/>
    <lineage>
        <taxon>Eukaryota</taxon>
        <taxon>Fungi</taxon>
        <taxon>Dikarya</taxon>
        <taxon>Basidiomycota</taxon>
        <taxon>Agaricomycotina</taxon>
        <taxon>Agaricomycetes</taxon>
        <taxon>Gloeophyllales</taxon>
        <taxon>Gloeophyllaceae</taxon>
        <taxon>Heliocybe</taxon>
    </lineage>
</organism>
<dbReference type="AlphaFoldDB" id="A0A5C3N520"/>